<dbReference type="Pfam" id="PF00005">
    <property type="entry name" value="ABC_tran"/>
    <property type="match status" value="1"/>
</dbReference>
<sequence>MEVLIRDLVYKKDGFYLNIKNLSLKNANIYGILGQNGSGKSTLLRILSGNLKGYEGKVEFCEDENKIYNNISVLSQKPYLFNCSVEDNIKMSIKWANTSLDKLSEIVKMLKLENLLKRNATSLSGGEMQRVAIARVIAQSKGLMLFDEPTASIDPKNTRIIEEAILNSKKDDRCIVVVTHNIYQAIRLCDRIIFMNMGRIVEEIDKAHIQENEIIREYLLHTSS</sequence>
<accession>A0A1M4TR32</accession>
<evidence type="ECO:0000256" key="1">
    <source>
        <dbReference type="ARBA" id="ARBA00005417"/>
    </source>
</evidence>
<dbReference type="GO" id="GO:0016887">
    <property type="term" value="F:ATP hydrolysis activity"/>
    <property type="evidence" value="ECO:0007669"/>
    <property type="project" value="InterPro"/>
</dbReference>
<dbReference type="PROSITE" id="PS00211">
    <property type="entry name" value="ABC_TRANSPORTER_1"/>
    <property type="match status" value="1"/>
</dbReference>
<dbReference type="AlphaFoldDB" id="A0A1M4TR32"/>
<organism evidence="6 7">
    <name type="scientific">Caloramator proteoclasticus DSM 10124</name>
    <dbReference type="NCBI Taxonomy" id="1121262"/>
    <lineage>
        <taxon>Bacteria</taxon>
        <taxon>Bacillati</taxon>
        <taxon>Bacillota</taxon>
        <taxon>Clostridia</taxon>
        <taxon>Eubacteriales</taxon>
        <taxon>Clostridiaceae</taxon>
        <taxon>Caloramator</taxon>
    </lineage>
</organism>
<dbReference type="PROSITE" id="PS50893">
    <property type="entry name" value="ABC_TRANSPORTER_2"/>
    <property type="match status" value="1"/>
</dbReference>
<gene>
    <name evidence="6" type="ORF">SAMN02746091_00441</name>
</gene>
<dbReference type="Proteomes" id="UP000184423">
    <property type="component" value="Unassembled WGS sequence"/>
</dbReference>
<dbReference type="InterPro" id="IPR003439">
    <property type="entry name" value="ABC_transporter-like_ATP-bd"/>
</dbReference>
<dbReference type="InterPro" id="IPR003593">
    <property type="entry name" value="AAA+_ATPase"/>
</dbReference>
<evidence type="ECO:0000256" key="3">
    <source>
        <dbReference type="ARBA" id="ARBA00022741"/>
    </source>
</evidence>
<evidence type="ECO:0000256" key="4">
    <source>
        <dbReference type="ARBA" id="ARBA00022840"/>
    </source>
</evidence>
<evidence type="ECO:0000313" key="6">
    <source>
        <dbReference type="EMBL" id="SHE46727.1"/>
    </source>
</evidence>
<feature type="domain" description="ABC transporter" evidence="5">
    <location>
        <begin position="3"/>
        <end position="222"/>
    </location>
</feature>
<keyword evidence="3" id="KW-0547">Nucleotide-binding</keyword>
<proteinExistence type="inferred from homology"/>
<dbReference type="RefSeq" id="WP_073247779.1">
    <property type="nucleotide sequence ID" value="NZ_FQVG01000005.1"/>
</dbReference>
<keyword evidence="4 6" id="KW-0067">ATP-binding</keyword>
<protein>
    <submittedName>
        <fullName evidence="6">Tungstate transport system ATP-binding protein</fullName>
    </submittedName>
</protein>
<dbReference type="GO" id="GO:0005524">
    <property type="term" value="F:ATP binding"/>
    <property type="evidence" value="ECO:0007669"/>
    <property type="project" value="UniProtKB-KW"/>
</dbReference>
<dbReference type="EMBL" id="FQVG01000005">
    <property type="protein sequence ID" value="SHE46727.1"/>
    <property type="molecule type" value="Genomic_DNA"/>
</dbReference>
<evidence type="ECO:0000256" key="2">
    <source>
        <dbReference type="ARBA" id="ARBA00022448"/>
    </source>
</evidence>
<evidence type="ECO:0000313" key="7">
    <source>
        <dbReference type="Proteomes" id="UP000184423"/>
    </source>
</evidence>
<dbReference type="SMART" id="SM00382">
    <property type="entry name" value="AAA"/>
    <property type="match status" value="1"/>
</dbReference>
<keyword evidence="2" id="KW-0813">Transport</keyword>
<dbReference type="PANTHER" id="PTHR42734">
    <property type="entry name" value="METAL TRANSPORT SYSTEM ATP-BINDING PROTEIN TM_0124-RELATED"/>
    <property type="match status" value="1"/>
</dbReference>
<dbReference type="SUPFAM" id="SSF52540">
    <property type="entry name" value="P-loop containing nucleoside triphosphate hydrolases"/>
    <property type="match status" value="1"/>
</dbReference>
<dbReference type="Gene3D" id="3.40.50.300">
    <property type="entry name" value="P-loop containing nucleotide triphosphate hydrolases"/>
    <property type="match status" value="1"/>
</dbReference>
<reference evidence="7" key="1">
    <citation type="submission" date="2016-11" db="EMBL/GenBank/DDBJ databases">
        <authorList>
            <person name="Varghese N."/>
            <person name="Submissions S."/>
        </authorList>
    </citation>
    <scope>NUCLEOTIDE SEQUENCE [LARGE SCALE GENOMIC DNA]</scope>
    <source>
        <strain evidence="7">DSM 10124</strain>
    </source>
</reference>
<keyword evidence="7" id="KW-1185">Reference proteome</keyword>
<dbReference type="InterPro" id="IPR050153">
    <property type="entry name" value="Metal_Ion_Import_ABC"/>
</dbReference>
<evidence type="ECO:0000259" key="5">
    <source>
        <dbReference type="PROSITE" id="PS50893"/>
    </source>
</evidence>
<dbReference type="InterPro" id="IPR017871">
    <property type="entry name" value="ABC_transporter-like_CS"/>
</dbReference>
<comment type="similarity">
    <text evidence="1">Belongs to the ABC transporter superfamily.</text>
</comment>
<name>A0A1M4TR32_9CLOT</name>
<dbReference type="InterPro" id="IPR027417">
    <property type="entry name" value="P-loop_NTPase"/>
</dbReference>
<dbReference type="PANTHER" id="PTHR42734:SF17">
    <property type="entry name" value="METAL TRANSPORT SYSTEM ATP-BINDING PROTEIN TM_0124-RELATED"/>
    <property type="match status" value="1"/>
</dbReference>